<evidence type="ECO:0000256" key="1">
    <source>
        <dbReference type="SAM" id="Phobius"/>
    </source>
</evidence>
<evidence type="ECO:0008006" key="4">
    <source>
        <dbReference type="Google" id="ProtNLM"/>
    </source>
</evidence>
<feature type="transmembrane region" description="Helical" evidence="1">
    <location>
        <begin position="96"/>
        <end position="115"/>
    </location>
</feature>
<sequence length="116" mass="12167">MDFLRYALIFLHILGAAAIFGGWLANFKKPTVTQWQFIGAIAQVVTGLALVGIAEAGDHPVNHIKIAVKVVIALVILVAAIIGYRKASKGEAVSTGLAHAVGGMALIDIAVATLWH</sequence>
<keyword evidence="1" id="KW-0812">Transmembrane</keyword>
<proteinExistence type="predicted"/>
<gene>
    <name evidence="2" type="ORF">DWB68_04190</name>
</gene>
<evidence type="ECO:0000313" key="3">
    <source>
        <dbReference type="Proteomes" id="UP000265419"/>
    </source>
</evidence>
<evidence type="ECO:0000313" key="2">
    <source>
        <dbReference type="EMBL" id="RII42988.1"/>
    </source>
</evidence>
<dbReference type="AlphaFoldDB" id="A0A399JBS2"/>
<name>A0A399JBS2_9MICC</name>
<dbReference type="RefSeq" id="WP_119423893.1">
    <property type="nucleotide sequence ID" value="NZ_QQXK01000006.1"/>
</dbReference>
<feature type="transmembrane region" description="Helical" evidence="1">
    <location>
        <begin position="6"/>
        <end position="25"/>
    </location>
</feature>
<feature type="transmembrane region" description="Helical" evidence="1">
    <location>
        <begin position="66"/>
        <end position="84"/>
    </location>
</feature>
<feature type="transmembrane region" description="Helical" evidence="1">
    <location>
        <begin position="37"/>
        <end position="54"/>
    </location>
</feature>
<keyword evidence="3" id="KW-1185">Reference proteome</keyword>
<keyword evidence="1" id="KW-1133">Transmembrane helix</keyword>
<protein>
    <recommendedName>
        <fullName evidence="4">Fe-S protein</fullName>
    </recommendedName>
</protein>
<reference evidence="2 3" key="1">
    <citation type="submission" date="2018-07" db="EMBL/GenBank/DDBJ databases">
        <title>Arthrobacter sp. nov., isolated from raw cow's milk with high bacterial count.</title>
        <authorList>
            <person name="Hahne J."/>
            <person name="Isele D."/>
            <person name="Lipski A."/>
        </authorList>
    </citation>
    <scope>NUCLEOTIDE SEQUENCE [LARGE SCALE GENOMIC DNA]</scope>
    <source>
        <strain evidence="2 3">JZ R-35</strain>
    </source>
</reference>
<dbReference type="Proteomes" id="UP000265419">
    <property type="component" value="Unassembled WGS sequence"/>
</dbReference>
<keyword evidence="1" id="KW-0472">Membrane</keyword>
<comment type="caution">
    <text evidence="2">The sequence shown here is derived from an EMBL/GenBank/DDBJ whole genome shotgun (WGS) entry which is preliminary data.</text>
</comment>
<organism evidence="2 3">
    <name type="scientific">Galactobacter valiniphilus</name>
    <dbReference type="NCBI Taxonomy" id="2676122"/>
    <lineage>
        <taxon>Bacteria</taxon>
        <taxon>Bacillati</taxon>
        <taxon>Actinomycetota</taxon>
        <taxon>Actinomycetes</taxon>
        <taxon>Micrococcales</taxon>
        <taxon>Micrococcaceae</taxon>
        <taxon>Galactobacter</taxon>
    </lineage>
</organism>
<dbReference type="EMBL" id="QQXK01000006">
    <property type="protein sequence ID" value="RII42988.1"/>
    <property type="molecule type" value="Genomic_DNA"/>
</dbReference>
<accession>A0A399JBS2</accession>